<dbReference type="Proteomes" id="UP000001542">
    <property type="component" value="Unassembled WGS sequence"/>
</dbReference>
<dbReference type="InParanoid" id="A2DB96"/>
<dbReference type="VEuPathDB" id="TrichDB:TVAG_379050"/>
<evidence type="ECO:0000259" key="1">
    <source>
        <dbReference type="Pfam" id="PF13462"/>
    </source>
</evidence>
<dbReference type="SUPFAM" id="SSF52833">
    <property type="entry name" value="Thioredoxin-like"/>
    <property type="match status" value="1"/>
</dbReference>
<evidence type="ECO:0000313" key="3">
    <source>
        <dbReference type="Proteomes" id="UP000001542"/>
    </source>
</evidence>
<dbReference type="InterPro" id="IPR012336">
    <property type="entry name" value="Thioredoxin-like_fold"/>
</dbReference>
<dbReference type="OMA" id="WRNTIDP"/>
<dbReference type="EMBL" id="DS113184">
    <property type="protein sequence ID" value="EAY22426.1"/>
    <property type="molecule type" value="Genomic_DNA"/>
</dbReference>
<protein>
    <recommendedName>
        <fullName evidence="1">Thioredoxin-like fold domain-containing protein</fullName>
    </recommendedName>
</protein>
<organism evidence="2 3">
    <name type="scientific">Trichomonas vaginalis (strain ATCC PRA-98 / G3)</name>
    <dbReference type="NCBI Taxonomy" id="412133"/>
    <lineage>
        <taxon>Eukaryota</taxon>
        <taxon>Metamonada</taxon>
        <taxon>Parabasalia</taxon>
        <taxon>Trichomonadida</taxon>
        <taxon>Trichomonadidae</taxon>
        <taxon>Trichomonas</taxon>
    </lineage>
</organism>
<gene>
    <name evidence="2" type="ORF">TVAG_379050</name>
</gene>
<sequence>MLSFFVFQALSCPIPSRPPGIVYNPDAKDIIVEMYADPLCSDCLDSWSAVSAAITKYKDNARFIIHLLPLPYHTWTFMVSKVIMAAKSINTSYAPILLNCLYADGNQSMFLGSEVKSVTAGDMQKKALKWAAEKLGITVNDLTKAFGTQEMNTRIEFKYSAVHNIDGTPTFYINGVASDLSSDSTIDDWSNVIDPLLN</sequence>
<dbReference type="OrthoDB" id="37297at2759"/>
<dbReference type="KEGG" id="tva:5467981"/>
<dbReference type="eggNOG" id="KOG2567">
    <property type="taxonomic scope" value="Eukaryota"/>
</dbReference>
<dbReference type="VEuPathDB" id="TrichDB:TVAGG3_0508800"/>
<dbReference type="PANTHER" id="PTHR33875">
    <property type="entry name" value="OS09G0542200 PROTEIN"/>
    <property type="match status" value="1"/>
</dbReference>
<name>A2DB96_TRIV3</name>
<accession>A2DB96</accession>
<dbReference type="Gene3D" id="3.40.30.10">
    <property type="entry name" value="Glutaredoxin"/>
    <property type="match status" value="1"/>
</dbReference>
<evidence type="ECO:0000313" key="2">
    <source>
        <dbReference type="EMBL" id="EAY22426.1"/>
    </source>
</evidence>
<dbReference type="PANTHER" id="PTHR33875:SF2">
    <property type="entry name" value="ACR183CP"/>
    <property type="match status" value="1"/>
</dbReference>
<dbReference type="InterPro" id="IPR036249">
    <property type="entry name" value="Thioredoxin-like_sf"/>
</dbReference>
<feature type="domain" description="Thioredoxin-like fold" evidence="1">
    <location>
        <begin position="24"/>
        <end position="194"/>
    </location>
</feature>
<dbReference type="SMR" id="A2DB96"/>
<dbReference type="AlphaFoldDB" id="A2DB96"/>
<reference evidence="2" key="1">
    <citation type="submission" date="2006-10" db="EMBL/GenBank/DDBJ databases">
        <authorList>
            <person name="Amadeo P."/>
            <person name="Zhao Q."/>
            <person name="Wortman J."/>
            <person name="Fraser-Liggett C."/>
            <person name="Carlton J."/>
        </authorList>
    </citation>
    <scope>NUCLEOTIDE SEQUENCE</scope>
    <source>
        <strain evidence="2">G3</strain>
    </source>
</reference>
<keyword evidence="3" id="KW-1185">Reference proteome</keyword>
<reference evidence="2" key="2">
    <citation type="journal article" date="2007" name="Science">
        <title>Draft genome sequence of the sexually transmitted pathogen Trichomonas vaginalis.</title>
        <authorList>
            <person name="Carlton J.M."/>
            <person name="Hirt R.P."/>
            <person name="Silva J.C."/>
            <person name="Delcher A.L."/>
            <person name="Schatz M."/>
            <person name="Zhao Q."/>
            <person name="Wortman J.R."/>
            <person name="Bidwell S.L."/>
            <person name="Alsmark U.C.M."/>
            <person name="Besteiro S."/>
            <person name="Sicheritz-Ponten T."/>
            <person name="Noel C.J."/>
            <person name="Dacks J.B."/>
            <person name="Foster P.G."/>
            <person name="Simillion C."/>
            <person name="Van de Peer Y."/>
            <person name="Miranda-Saavedra D."/>
            <person name="Barton G.J."/>
            <person name="Westrop G.D."/>
            <person name="Mueller S."/>
            <person name="Dessi D."/>
            <person name="Fiori P.L."/>
            <person name="Ren Q."/>
            <person name="Paulsen I."/>
            <person name="Zhang H."/>
            <person name="Bastida-Corcuera F.D."/>
            <person name="Simoes-Barbosa A."/>
            <person name="Brown M.T."/>
            <person name="Hayes R.D."/>
            <person name="Mukherjee M."/>
            <person name="Okumura C.Y."/>
            <person name="Schneider R."/>
            <person name="Smith A.J."/>
            <person name="Vanacova S."/>
            <person name="Villalvazo M."/>
            <person name="Haas B.J."/>
            <person name="Pertea M."/>
            <person name="Feldblyum T.V."/>
            <person name="Utterback T.R."/>
            <person name="Shu C.L."/>
            <person name="Osoegawa K."/>
            <person name="de Jong P.J."/>
            <person name="Hrdy I."/>
            <person name="Horvathova L."/>
            <person name="Zubacova Z."/>
            <person name="Dolezal P."/>
            <person name="Malik S.B."/>
            <person name="Logsdon J.M. Jr."/>
            <person name="Henze K."/>
            <person name="Gupta A."/>
            <person name="Wang C.C."/>
            <person name="Dunne R.L."/>
            <person name="Upcroft J.A."/>
            <person name="Upcroft P."/>
            <person name="White O."/>
            <person name="Salzberg S.L."/>
            <person name="Tang P."/>
            <person name="Chiu C.-H."/>
            <person name="Lee Y.-S."/>
            <person name="Embley T.M."/>
            <person name="Coombs G.H."/>
            <person name="Mottram J.C."/>
            <person name="Tachezy J."/>
            <person name="Fraser-Liggett C.M."/>
            <person name="Johnson P.J."/>
        </authorList>
    </citation>
    <scope>NUCLEOTIDE SEQUENCE [LARGE SCALE GENOMIC DNA]</scope>
    <source>
        <strain evidence="2">G3</strain>
    </source>
</reference>
<proteinExistence type="predicted"/>
<dbReference type="RefSeq" id="XP_001583412.1">
    <property type="nucleotide sequence ID" value="XM_001583362.1"/>
</dbReference>
<dbReference type="Pfam" id="PF13462">
    <property type="entry name" value="Thioredoxin_4"/>
    <property type="match status" value="1"/>
</dbReference>